<reference evidence="1" key="1">
    <citation type="submission" date="2010-04" db="EMBL/GenBank/DDBJ databases">
        <authorList>
            <person name="Genoscope - CEA"/>
        </authorList>
    </citation>
    <scope>NUCLEOTIDE SEQUENCE</scope>
</reference>
<dbReference type="InterPro" id="IPR043129">
    <property type="entry name" value="ATPase_NBD"/>
</dbReference>
<dbReference type="EMBL" id="FQ032809">
    <property type="protein sequence ID" value="CBL87136.1"/>
    <property type="molecule type" value="Genomic_DNA"/>
</dbReference>
<dbReference type="InterPro" id="IPR005338">
    <property type="entry name" value="Anhydro_N_Ac-Mur_kinase"/>
</dbReference>
<dbReference type="AlphaFoldDB" id="F4MLK6"/>
<name>F4MLK6_9BACT</name>
<dbReference type="GO" id="GO:0009254">
    <property type="term" value="P:peptidoglycan turnover"/>
    <property type="evidence" value="ECO:0007669"/>
    <property type="project" value="InterPro"/>
</dbReference>
<dbReference type="Gene3D" id="3.30.420.40">
    <property type="match status" value="2"/>
</dbReference>
<keyword evidence="1" id="KW-0808">Transferase</keyword>
<reference evidence="1" key="2">
    <citation type="journal article" date="2012" name="Environ. Microbiol.">
        <title>Genomic content of uncultured Bacteroidetes from contrasting oceanic provinces in the North Atlantic Ocean.</title>
        <authorList>
            <person name="Gomez-Pereira P.R."/>
            <person name="Schuler M."/>
            <person name="Fuchs B.M."/>
            <person name="Bennke C."/>
            <person name="Teeling H."/>
            <person name="Waldmann J."/>
            <person name="Richter M."/>
            <person name="Barbe V."/>
            <person name="Bataille E."/>
            <person name="Glockner F.O."/>
            <person name="Amann R."/>
        </authorList>
    </citation>
    <scope>NUCLEOTIDE SEQUENCE</scope>
</reference>
<proteinExistence type="predicted"/>
<dbReference type="GO" id="GO:0006040">
    <property type="term" value="P:amino sugar metabolic process"/>
    <property type="evidence" value="ECO:0007669"/>
    <property type="project" value="InterPro"/>
</dbReference>
<dbReference type="PANTHER" id="PTHR30605:SF0">
    <property type="entry name" value="ANHYDRO-N-ACETYLMURAMIC ACID KINASE"/>
    <property type="match status" value="1"/>
</dbReference>
<dbReference type="EMBL" id="FQ032803">
    <property type="protein sequence ID" value="CBL80567.1"/>
    <property type="molecule type" value="Genomic_DNA"/>
</dbReference>
<dbReference type="PANTHER" id="PTHR30605">
    <property type="entry name" value="ANHYDRO-N-ACETYLMURAMIC ACID KINASE"/>
    <property type="match status" value="1"/>
</dbReference>
<dbReference type="EC" id="2.7.1.-" evidence="1"/>
<evidence type="ECO:0000313" key="1">
    <source>
        <dbReference type="EMBL" id="CBL80567.1"/>
    </source>
</evidence>
<gene>
    <name evidence="1" type="primary">anmK</name>
    <name evidence="2" type="ORF">S3_825_0010</name>
    <name evidence="1" type="ORF">S3_979_0016</name>
</gene>
<dbReference type="GO" id="GO:0016301">
    <property type="term" value="F:kinase activity"/>
    <property type="evidence" value="ECO:0007669"/>
    <property type="project" value="UniProtKB-KW"/>
</dbReference>
<dbReference type="GO" id="GO:0016773">
    <property type="term" value="F:phosphotransferase activity, alcohol group as acceptor"/>
    <property type="evidence" value="ECO:0007669"/>
    <property type="project" value="InterPro"/>
</dbReference>
<keyword evidence="1" id="KW-0418">Kinase</keyword>
<dbReference type="SUPFAM" id="SSF53067">
    <property type="entry name" value="Actin-like ATPase domain"/>
    <property type="match status" value="1"/>
</dbReference>
<organism evidence="1">
    <name type="scientific">uncultured Flavobacteriia bacterium</name>
    <dbReference type="NCBI Taxonomy" id="212695"/>
    <lineage>
        <taxon>Bacteria</taxon>
        <taxon>Pseudomonadati</taxon>
        <taxon>Bacteroidota</taxon>
        <taxon>Flavobacteriia</taxon>
        <taxon>environmental samples</taxon>
    </lineage>
</organism>
<evidence type="ECO:0000313" key="2">
    <source>
        <dbReference type="EMBL" id="CBL87136.1"/>
    </source>
</evidence>
<dbReference type="Pfam" id="PF03702">
    <property type="entry name" value="AnmK"/>
    <property type="match status" value="1"/>
</dbReference>
<protein>
    <submittedName>
        <fullName evidence="1">Anhydro-N-acetylmuramic acid kinase</fullName>
        <ecNumber evidence="1">2.7.1.-</ecNumber>
    </submittedName>
</protein>
<accession>F4MLK6</accession>
<dbReference type="GO" id="GO:0005524">
    <property type="term" value="F:ATP binding"/>
    <property type="evidence" value="ECO:0007669"/>
    <property type="project" value="InterPro"/>
</dbReference>
<sequence length="352" mass="38788">MQMYNGTSNVLGLMSGTSLDGMDAALVSFSEGDQVLWELLEYRHFQYPKELLELVKKAFSSPDLLPAVDIAFAEWSIECIKTTAQDSPHHIDLIGTHGQTIFHQPERKWTYQAGCMPFISTRTGIPVVANFRIQDILLGGQGAPLVPFGDMVLFGEYEAALNIGGFVNVSLGKPLLRDGVSAAFDICPANIVLNQFAQELNADFDNNGEWAREGAINQWVLDELDSLAYYELPGPKSLGSEWVESEFIQHLDILSPKDALATCVEHMVHQIDSVLHNKRVFVTGGGALNKYLIERLEYAGVQCVLPSKTMVDAKEAIIFALLAYKRIRGENNVLGHTTGSIIDHSSGCIFNP</sequence>